<evidence type="ECO:0000313" key="3">
    <source>
        <dbReference type="Proteomes" id="UP000549394"/>
    </source>
</evidence>
<evidence type="ECO:0000313" key="2">
    <source>
        <dbReference type="EMBL" id="CAD5113353.1"/>
    </source>
</evidence>
<accession>A0A7I8VAY9</accession>
<name>A0A7I8VAY9_9ANNE</name>
<gene>
    <name evidence="2" type="ORF">DGYR_LOCUS2361</name>
</gene>
<protein>
    <submittedName>
        <fullName evidence="2">DgyrCDS2527</fullName>
    </submittedName>
</protein>
<feature type="compositionally biased region" description="Polar residues" evidence="1">
    <location>
        <begin position="240"/>
        <end position="250"/>
    </location>
</feature>
<keyword evidence="3" id="KW-1185">Reference proteome</keyword>
<feature type="region of interest" description="Disordered" evidence="1">
    <location>
        <begin position="196"/>
        <end position="284"/>
    </location>
</feature>
<feature type="compositionally biased region" description="Low complexity" evidence="1">
    <location>
        <begin position="261"/>
        <end position="277"/>
    </location>
</feature>
<dbReference type="AlphaFoldDB" id="A0A7I8VAY9"/>
<reference evidence="2 3" key="1">
    <citation type="submission" date="2020-08" db="EMBL/GenBank/DDBJ databases">
        <authorList>
            <person name="Hejnol A."/>
        </authorList>
    </citation>
    <scope>NUCLEOTIDE SEQUENCE [LARGE SCALE GENOMIC DNA]</scope>
</reference>
<dbReference type="EMBL" id="CAJFCJ010000003">
    <property type="protein sequence ID" value="CAD5113353.1"/>
    <property type="molecule type" value="Genomic_DNA"/>
</dbReference>
<dbReference type="Proteomes" id="UP000549394">
    <property type="component" value="Unassembled WGS sequence"/>
</dbReference>
<evidence type="ECO:0000256" key="1">
    <source>
        <dbReference type="SAM" id="MobiDB-lite"/>
    </source>
</evidence>
<proteinExistence type="predicted"/>
<comment type="caution">
    <text evidence="2">The sequence shown here is derived from an EMBL/GenBank/DDBJ whole genome shotgun (WGS) entry which is preliminary data.</text>
</comment>
<organism evidence="2 3">
    <name type="scientific">Dimorphilus gyrociliatus</name>
    <dbReference type="NCBI Taxonomy" id="2664684"/>
    <lineage>
        <taxon>Eukaryota</taxon>
        <taxon>Metazoa</taxon>
        <taxon>Spiralia</taxon>
        <taxon>Lophotrochozoa</taxon>
        <taxon>Annelida</taxon>
        <taxon>Polychaeta</taxon>
        <taxon>Polychaeta incertae sedis</taxon>
        <taxon>Dinophilidae</taxon>
        <taxon>Dimorphilus</taxon>
    </lineage>
</organism>
<feature type="compositionally biased region" description="Low complexity" evidence="1">
    <location>
        <begin position="216"/>
        <end position="239"/>
    </location>
</feature>
<sequence>MYTPQNRKVTDDLFGLSTTLDVTTPPSLLPDQNFLGAPGDWNYPSDLTLIPFGESPPNSLIDSNNCASLLPCLTELENVKTEIEIDTPEGSPSPEVSTPITINTKMSNYTWHSTRSFTSTESQVVVVPSDARKRKTSFHYVQFQGYNKKSAKKSREMTPLSSLLTDFNTDSSKLNLNTSAKKISFTSKGNFDYPYHLINGSHRKRKSKNYDDSKKGAGSSSSASSTSSSSSRSAMKGSSPNRDTYQSQRFNPYDIIKTKQPTTPCSSPTSPSHNSNSEVNSPTTIPCQLISTQPIQIDVQNESQQYTISFPVSNYPGYPCTTWT</sequence>